<dbReference type="Pfam" id="PF18765">
    <property type="entry name" value="Polbeta"/>
    <property type="match status" value="1"/>
</dbReference>
<dbReference type="InterPro" id="IPR041633">
    <property type="entry name" value="Polbeta"/>
</dbReference>
<keyword evidence="3" id="KW-0808">Transferase</keyword>
<reference evidence="3" key="2">
    <citation type="submission" date="2019-01" db="EMBL/GenBank/DDBJ databases">
        <authorList>
            <person name="Thorell K."/>
        </authorList>
    </citation>
    <scope>NUCLEOTIDE SEQUENCE</scope>
    <source>
        <strain evidence="2">513A</strain>
        <strain evidence="3">PC5538III-lc</strain>
    </source>
</reference>
<dbReference type="Gene3D" id="3.30.460.10">
    <property type="entry name" value="Beta Polymerase, domain 2"/>
    <property type="match status" value="1"/>
</dbReference>
<dbReference type="SUPFAM" id="SSF81301">
    <property type="entry name" value="Nucleotidyltransferase"/>
    <property type="match status" value="1"/>
</dbReference>
<dbReference type="GO" id="GO:0016740">
    <property type="term" value="F:transferase activity"/>
    <property type="evidence" value="ECO:0007669"/>
    <property type="project" value="UniProtKB-KW"/>
</dbReference>
<reference evidence="4 5" key="1">
    <citation type="journal article" date="1992" name="Lakartidningen">
        <title>[Penicillin V and not amoxicillin is the first choice preparation in acute otitis].</title>
        <authorList>
            <person name="Kamme C."/>
            <person name="Lundgren K."/>
            <person name="Prellner K."/>
        </authorList>
    </citation>
    <scope>NUCLEOTIDE SEQUENCE [LARGE SCALE GENOMIC DNA]</scope>
    <source>
        <strain evidence="2 4">513A</strain>
        <strain evidence="3 5">PC5538III-lc</strain>
    </source>
</reference>
<sequence>MISVSAEEYDIIINILKTYIKKGKVYAFGSRFKHNNRKFSDFDIAIDIGEKLSFEFLNILKDAFEESDLPYRVDIIDYNNISDKFKNIVDNENEIIYNGEIYQY</sequence>
<accession>A0A5C8DWW2</accession>
<organism evidence="3 5">
    <name type="scientific">Brachyspira aalborgi</name>
    <dbReference type="NCBI Taxonomy" id="29522"/>
    <lineage>
        <taxon>Bacteria</taxon>
        <taxon>Pseudomonadati</taxon>
        <taxon>Spirochaetota</taxon>
        <taxon>Spirochaetia</taxon>
        <taxon>Brachyspirales</taxon>
        <taxon>Brachyspiraceae</taxon>
        <taxon>Brachyspira</taxon>
    </lineage>
</organism>
<dbReference type="CDD" id="cd05403">
    <property type="entry name" value="NT_KNTase_like"/>
    <property type="match status" value="1"/>
</dbReference>
<evidence type="ECO:0000313" key="5">
    <source>
        <dbReference type="Proteomes" id="UP000324707"/>
    </source>
</evidence>
<dbReference type="EMBL" id="SAXX01000028">
    <property type="protein sequence ID" value="TXJ29598.1"/>
    <property type="molecule type" value="Genomic_DNA"/>
</dbReference>
<comment type="caution">
    <text evidence="3">The sequence shown here is derived from an EMBL/GenBank/DDBJ whole genome shotgun (WGS) entry which is preliminary data.</text>
</comment>
<dbReference type="EMBL" id="SAXU01000001">
    <property type="protein sequence ID" value="TXJ20812.1"/>
    <property type="molecule type" value="Genomic_DNA"/>
</dbReference>
<dbReference type="Proteomes" id="UP000324638">
    <property type="component" value="Unassembled WGS sequence"/>
</dbReference>
<dbReference type="Proteomes" id="UP000324707">
    <property type="component" value="Unassembled WGS sequence"/>
</dbReference>
<feature type="domain" description="Polymerase beta nucleotidyltransferase" evidence="1">
    <location>
        <begin position="12"/>
        <end position="98"/>
    </location>
</feature>
<dbReference type="InterPro" id="IPR043519">
    <property type="entry name" value="NT_sf"/>
</dbReference>
<evidence type="ECO:0000259" key="1">
    <source>
        <dbReference type="Pfam" id="PF18765"/>
    </source>
</evidence>
<evidence type="ECO:0000313" key="4">
    <source>
        <dbReference type="Proteomes" id="UP000324638"/>
    </source>
</evidence>
<dbReference type="AlphaFoldDB" id="A0A5C8DWW2"/>
<evidence type="ECO:0000313" key="2">
    <source>
        <dbReference type="EMBL" id="TXJ20812.1"/>
    </source>
</evidence>
<evidence type="ECO:0000313" key="3">
    <source>
        <dbReference type="EMBL" id="TXJ29598.1"/>
    </source>
</evidence>
<gene>
    <name evidence="3" type="ORF">EPJ69_12450</name>
    <name evidence="2" type="ORF">EPJ79_06655</name>
</gene>
<protein>
    <submittedName>
        <fullName evidence="3">Nucleotidyltransferase domain-containing protein</fullName>
    </submittedName>
</protein>
<dbReference type="RefSeq" id="WP_147737636.1">
    <property type="nucleotide sequence ID" value="NZ_CATXRK010000018.1"/>
</dbReference>
<name>A0A5C8DWW2_9SPIR</name>
<proteinExistence type="predicted"/>